<dbReference type="Gene3D" id="1.10.10.10">
    <property type="entry name" value="Winged helix-like DNA-binding domain superfamily/Winged helix DNA-binding domain"/>
    <property type="match status" value="1"/>
</dbReference>
<dbReference type="PROSITE" id="PS51078">
    <property type="entry name" value="ICLR_ED"/>
    <property type="match status" value="1"/>
</dbReference>
<name>A0A132EWJ3_9BURK</name>
<dbReference type="EMBL" id="LPJX01000055">
    <property type="protein sequence ID" value="KWF60982.1"/>
    <property type="molecule type" value="Genomic_DNA"/>
</dbReference>
<dbReference type="GO" id="GO:0003677">
    <property type="term" value="F:DNA binding"/>
    <property type="evidence" value="ECO:0007669"/>
    <property type="project" value="UniProtKB-KW"/>
</dbReference>
<evidence type="ECO:0000313" key="8">
    <source>
        <dbReference type="Proteomes" id="UP000061512"/>
    </source>
</evidence>
<organism evidence="7 8">
    <name type="scientific">Burkholderia pseudomultivorans</name>
    <dbReference type="NCBI Taxonomy" id="1207504"/>
    <lineage>
        <taxon>Bacteria</taxon>
        <taxon>Pseudomonadati</taxon>
        <taxon>Pseudomonadota</taxon>
        <taxon>Betaproteobacteria</taxon>
        <taxon>Burkholderiales</taxon>
        <taxon>Burkholderiaceae</taxon>
        <taxon>Burkholderia</taxon>
        <taxon>Burkholderia cepacia complex</taxon>
    </lineage>
</organism>
<accession>A0A132EWJ3</accession>
<feature type="region of interest" description="Disordered" evidence="4">
    <location>
        <begin position="1"/>
        <end position="21"/>
    </location>
</feature>
<evidence type="ECO:0000259" key="5">
    <source>
        <dbReference type="PROSITE" id="PS51077"/>
    </source>
</evidence>
<dbReference type="SUPFAM" id="SSF55781">
    <property type="entry name" value="GAF domain-like"/>
    <property type="match status" value="1"/>
</dbReference>
<dbReference type="AlphaFoldDB" id="A0A132EWJ3"/>
<dbReference type="SMART" id="SM00346">
    <property type="entry name" value="HTH_ICLR"/>
    <property type="match status" value="1"/>
</dbReference>
<reference evidence="7 8" key="1">
    <citation type="submission" date="2015-11" db="EMBL/GenBank/DDBJ databases">
        <title>Expanding the genomic diversity of Burkholderia species for the development of highly accurate diagnostics.</title>
        <authorList>
            <person name="Sahl J."/>
            <person name="Keim P."/>
            <person name="Wagner D."/>
        </authorList>
    </citation>
    <scope>NUCLEOTIDE SEQUENCE [LARGE SCALE GENOMIC DNA]</scope>
    <source>
        <strain evidence="7 8">MSMB574WGS</strain>
    </source>
</reference>
<dbReference type="GO" id="GO:0003700">
    <property type="term" value="F:DNA-binding transcription factor activity"/>
    <property type="evidence" value="ECO:0007669"/>
    <property type="project" value="TreeGrafter"/>
</dbReference>
<evidence type="ECO:0008006" key="9">
    <source>
        <dbReference type="Google" id="ProtNLM"/>
    </source>
</evidence>
<dbReference type="InterPro" id="IPR005471">
    <property type="entry name" value="Tscrpt_reg_IclR_N"/>
</dbReference>
<evidence type="ECO:0000313" key="7">
    <source>
        <dbReference type="EMBL" id="KWF60982.1"/>
    </source>
</evidence>
<protein>
    <recommendedName>
        <fullName evidence="9">IclR family transcriptional regulator</fullName>
    </recommendedName>
</protein>
<comment type="caution">
    <text evidence="7">The sequence shown here is derived from an EMBL/GenBank/DDBJ whole genome shotgun (WGS) entry which is preliminary data.</text>
</comment>
<proteinExistence type="predicted"/>
<dbReference type="SUPFAM" id="SSF46785">
    <property type="entry name" value="Winged helix' DNA-binding domain"/>
    <property type="match status" value="1"/>
</dbReference>
<feature type="domain" description="HTH iclR-type" evidence="5">
    <location>
        <begin position="24"/>
        <end position="85"/>
    </location>
</feature>
<dbReference type="InterPro" id="IPR014757">
    <property type="entry name" value="Tscrpt_reg_IclR_C"/>
</dbReference>
<evidence type="ECO:0000256" key="2">
    <source>
        <dbReference type="ARBA" id="ARBA00023125"/>
    </source>
</evidence>
<gene>
    <name evidence="7" type="ORF">WT57_02785</name>
</gene>
<dbReference type="InterPro" id="IPR036388">
    <property type="entry name" value="WH-like_DNA-bd_sf"/>
</dbReference>
<dbReference type="InterPro" id="IPR011991">
    <property type="entry name" value="ArsR-like_HTH"/>
</dbReference>
<dbReference type="CDD" id="cd00090">
    <property type="entry name" value="HTH_ARSR"/>
    <property type="match status" value="1"/>
</dbReference>
<feature type="domain" description="IclR-ED" evidence="6">
    <location>
        <begin position="86"/>
        <end position="268"/>
    </location>
</feature>
<dbReference type="Pfam" id="PF09339">
    <property type="entry name" value="HTH_IclR"/>
    <property type="match status" value="1"/>
</dbReference>
<dbReference type="InterPro" id="IPR029016">
    <property type="entry name" value="GAF-like_dom_sf"/>
</dbReference>
<evidence type="ECO:0000256" key="4">
    <source>
        <dbReference type="SAM" id="MobiDB-lite"/>
    </source>
</evidence>
<evidence type="ECO:0000256" key="1">
    <source>
        <dbReference type="ARBA" id="ARBA00023015"/>
    </source>
</evidence>
<keyword evidence="2" id="KW-0238">DNA-binding</keyword>
<sequence>MHDATRAVSEPTGTKMTEKTSKSNITVERAFDILMVFAEDRQVVTASEVSERFGLPRSTTYRYLSTLRAYGLLEEREGGGYKLGPKVFQLARATMKSSSIVNVARPYLEELSSQTGETVSLNQTLAGEVVVVDCVESQQRLKISYVRGSAMPVPGSASAKTFLAFDPSIELDAFLAEAPMRKYTSKTIIDRDRLSRKIIEARKLGYTINDEEVDEGVRAVAAPILIGGRASYCVSLVGPSVRISSAMLKEYGEMVKRCADAISAAWQEVKV</sequence>
<dbReference type="FunFam" id="1.10.10.10:FF:000056">
    <property type="entry name" value="IclR family transcriptional regulator"/>
    <property type="match status" value="1"/>
</dbReference>
<dbReference type="InterPro" id="IPR050707">
    <property type="entry name" value="HTH_MetabolicPath_Reg"/>
</dbReference>
<evidence type="ECO:0000259" key="6">
    <source>
        <dbReference type="PROSITE" id="PS51078"/>
    </source>
</evidence>
<dbReference type="Pfam" id="PF01614">
    <property type="entry name" value="IclR_C"/>
    <property type="match status" value="1"/>
</dbReference>
<evidence type="ECO:0000256" key="3">
    <source>
        <dbReference type="ARBA" id="ARBA00023163"/>
    </source>
</evidence>
<dbReference type="PROSITE" id="PS51077">
    <property type="entry name" value="HTH_ICLR"/>
    <property type="match status" value="1"/>
</dbReference>
<dbReference type="Gene3D" id="3.30.450.40">
    <property type="match status" value="1"/>
</dbReference>
<dbReference type="InterPro" id="IPR036390">
    <property type="entry name" value="WH_DNA-bd_sf"/>
</dbReference>
<dbReference type="Proteomes" id="UP000061512">
    <property type="component" value="Unassembled WGS sequence"/>
</dbReference>
<dbReference type="PANTHER" id="PTHR30136">
    <property type="entry name" value="HELIX-TURN-HELIX TRANSCRIPTIONAL REGULATOR, ICLR FAMILY"/>
    <property type="match status" value="1"/>
</dbReference>
<dbReference type="PANTHER" id="PTHR30136:SF24">
    <property type="entry name" value="HTH-TYPE TRANSCRIPTIONAL REPRESSOR ALLR"/>
    <property type="match status" value="1"/>
</dbReference>
<keyword evidence="3" id="KW-0804">Transcription</keyword>
<dbReference type="GO" id="GO:0045892">
    <property type="term" value="P:negative regulation of DNA-templated transcription"/>
    <property type="evidence" value="ECO:0007669"/>
    <property type="project" value="TreeGrafter"/>
</dbReference>
<keyword evidence="1" id="KW-0805">Transcription regulation</keyword>